<sequence>MIYPPRRFSANMSAAANSTEKSRLTNLGIEQGEQTHKGPFRRELEQHHACWPFSTLPASAIPPHAQFTSPTPRPRQAKTTRDPTTCFVSFAVVRLDDDLRVQPTPALAWTSPASYALCTQPSPEALHHQVDHAVFAWWAPCRPSAPRFCYSSKLFLCSPLSLVFSVCLVLQ</sequence>
<keyword evidence="3" id="KW-1185">Reference proteome</keyword>
<name>A0A6G1HCE7_9PEZI</name>
<evidence type="ECO:0000313" key="2">
    <source>
        <dbReference type="EMBL" id="KAF1990722.1"/>
    </source>
</evidence>
<dbReference type="Proteomes" id="UP000800041">
    <property type="component" value="Unassembled WGS sequence"/>
</dbReference>
<gene>
    <name evidence="2" type="ORF">K402DRAFT_202524</name>
</gene>
<proteinExistence type="predicted"/>
<dbReference type="AlphaFoldDB" id="A0A6G1HCE7"/>
<feature type="region of interest" description="Disordered" evidence="1">
    <location>
        <begin position="1"/>
        <end position="26"/>
    </location>
</feature>
<protein>
    <submittedName>
        <fullName evidence="2">Uncharacterized protein</fullName>
    </submittedName>
</protein>
<feature type="region of interest" description="Disordered" evidence="1">
    <location>
        <begin position="62"/>
        <end position="81"/>
    </location>
</feature>
<feature type="compositionally biased region" description="Polar residues" evidence="1">
    <location>
        <begin position="10"/>
        <end position="19"/>
    </location>
</feature>
<evidence type="ECO:0000256" key="1">
    <source>
        <dbReference type="SAM" id="MobiDB-lite"/>
    </source>
</evidence>
<dbReference type="EMBL" id="ML977141">
    <property type="protein sequence ID" value="KAF1990722.1"/>
    <property type="molecule type" value="Genomic_DNA"/>
</dbReference>
<reference evidence="2" key="1">
    <citation type="journal article" date="2020" name="Stud. Mycol.">
        <title>101 Dothideomycetes genomes: a test case for predicting lifestyles and emergence of pathogens.</title>
        <authorList>
            <person name="Haridas S."/>
            <person name="Albert R."/>
            <person name="Binder M."/>
            <person name="Bloem J."/>
            <person name="Labutti K."/>
            <person name="Salamov A."/>
            <person name="Andreopoulos B."/>
            <person name="Baker S."/>
            <person name="Barry K."/>
            <person name="Bills G."/>
            <person name="Bluhm B."/>
            <person name="Cannon C."/>
            <person name="Castanera R."/>
            <person name="Culley D."/>
            <person name="Daum C."/>
            <person name="Ezra D."/>
            <person name="Gonzalez J."/>
            <person name="Henrissat B."/>
            <person name="Kuo A."/>
            <person name="Liang C."/>
            <person name="Lipzen A."/>
            <person name="Lutzoni F."/>
            <person name="Magnuson J."/>
            <person name="Mondo S."/>
            <person name="Nolan M."/>
            <person name="Ohm R."/>
            <person name="Pangilinan J."/>
            <person name="Park H.-J."/>
            <person name="Ramirez L."/>
            <person name="Alfaro M."/>
            <person name="Sun H."/>
            <person name="Tritt A."/>
            <person name="Yoshinaga Y."/>
            <person name="Zwiers L.-H."/>
            <person name="Turgeon B."/>
            <person name="Goodwin S."/>
            <person name="Spatafora J."/>
            <person name="Crous P."/>
            <person name="Grigoriev I."/>
        </authorList>
    </citation>
    <scope>NUCLEOTIDE SEQUENCE</scope>
    <source>
        <strain evidence="2">CBS 113979</strain>
    </source>
</reference>
<evidence type="ECO:0000313" key="3">
    <source>
        <dbReference type="Proteomes" id="UP000800041"/>
    </source>
</evidence>
<accession>A0A6G1HCE7</accession>
<organism evidence="2 3">
    <name type="scientific">Aulographum hederae CBS 113979</name>
    <dbReference type="NCBI Taxonomy" id="1176131"/>
    <lineage>
        <taxon>Eukaryota</taxon>
        <taxon>Fungi</taxon>
        <taxon>Dikarya</taxon>
        <taxon>Ascomycota</taxon>
        <taxon>Pezizomycotina</taxon>
        <taxon>Dothideomycetes</taxon>
        <taxon>Pleosporomycetidae</taxon>
        <taxon>Aulographales</taxon>
        <taxon>Aulographaceae</taxon>
    </lineage>
</organism>